<dbReference type="Pfam" id="PF25975">
    <property type="entry name" value="CzcB_C"/>
    <property type="match status" value="1"/>
</dbReference>
<dbReference type="InterPro" id="IPR058649">
    <property type="entry name" value="CzcB_C"/>
</dbReference>
<evidence type="ECO:0000313" key="7">
    <source>
        <dbReference type="Proteomes" id="UP000185062"/>
    </source>
</evidence>
<keyword evidence="2" id="KW-0813">Transport</keyword>
<dbReference type="AlphaFoldDB" id="A0A1N6HCD3"/>
<evidence type="ECO:0000259" key="4">
    <source>
        <dbReference type="Pfam" id="PF25973"/>
    </source>
</evidence>
<dbReference type="GO" id="GO:0015679">
    <property type="term" value="P:plasma membrane copper ion transport"/>
    <property type="evidence" value="ECO:0007669"/>
    <property type="project" value="TreeGrafter"/>
</dbReference>
<dbReference type="SUPFAM" id="SSF111369">
    <property type="entry name" value="HlyD-like secretion proteins"/>
    <property type="match status" value="1"/>
</dbReference>
<dbReference type="InterPro" id="IPR058792">
    <property type="entry name" value="Beta-barrel_RND_2"/>
</dbReference>
<evidence type="ECO:0000313" key="6">
    <source>
        <dbReference type="EMBL" id="SIO17430.1"/>
    </source>
</evidence>
<dbReference type="Gene3D" id="2.40.420.20">
    <property type="match status" value="1"/>
</dbReference>
<accession>A0A1N6HCD3</accession>
<dbReference type="Gene3D" id="2.40.50.100">
    <property type="match status" value="1"/>
</dbReference>
<reference evidence="6 7" key="1">
    <citation type="submission" date="2016-12" db="EMBL/GenBank/DDBJ databases">
        <authorList>
            <person name="Song W.-J."/>
            <person name="Kurnit D.M."/>
        </authorList>
    </citation>
    <scope>NUCLEOTIDE SEQUENCE [LARGE SCALE GENOMIC DNA]</scope>
    <source>
        <strain evidence="6 7">ATCC 49181</strain>
    </source>
</reference>
<dbReference type="Pfam" id="PF25954">
    <property type="entry name" value="Beta-barrel_RND_2"/>
    <property type="match status" value="1"/>
</dbReference>
<evidence type="ECO:0000256" key="1">
    <source>
        <dbReference type="ARBA" id="ARBA00009477"/>
    </source>
</evidence>
<evidence type="ECO:0000259" key="3">
    <source>
        <dbReference type="Pfam" id="PF25954"/>
    </source>
</evidence>
<name>A0A1N6HCD3_9PROT</name>
<gene>
    <name evidence="6" type="ORF">SAMN02743940_1121</name>
</gene>
<proteinExistence type="inferred from homology"/>
<evidence type="ECO:0000256" key="2">
    <source>
        <dbReference type="ARBA" id="ARBA00022448"/>
    </source>
</evidence>
<dbReference type="InterPro" id="IPR006143">
    <property type="entry name" value="RND_pump_MFP"/>
</dbReference>
<feature type="domain" description="CusB-like beta-barrel" evidence="3">
    <location>
        <begin position="236"/>
        <end position="312"/>
    </location>
</feature>
<dbReference type="GO" id="GO:0030288">
    <property type="term" value="C:outer membrane-bounded periplasmic space"/>
    <property type="evidence" value="ECO:0007669"/>
    <property type="project" value="TreeGrafter"/>
</dbReference>
<organism evidence="6 7">
    <name type="scientific">Nitrosomonas cryotolerans ATCC 49181</name>
    <dbReference type="NCBI Taxonomy" id="1131553"/>
    <lineage>
        <taxon>Bacteria</taxon>
        <taxon>Pseudomonadati</taxon>
        <taxon>Pseudomonadota</taxon>
        <taxon>Betaproteobacteria</taxon>
        <taxon>Nitrosomonadales</taxon>
        <taxon>Nitrosomonadaceae</taxon>
        <taxon>Nitrosomonas</taxon>
    </lineage>
</organism>
<evidence type="ECO:0000259" key="5">
    <source>
        <dbReference type="Pfam" id="PF25975"/>
    </source>
</evidence>
<dbReference type="GO" id="GO:0046914">
    <property type="term" value="F:transition metal ion binding"/>
    <property type="evidence" value="ECO:0007669"/>
    <property type="project" value="TreeGrafter"/>
</dbReference>
<keyword evidence="7" id="KW-1185">Reference proteome</keyword>
<dbReference type="PANTHER" id="PTHR30097">
    <property type="entry name" value="CATION EFFLUX SYSTEM PROTEIN CUSB"/>
    <property type="match status" value="1"/>
</dbReference>
<protein>
    <submittedName>
        <fullName evidence="6">Membrane fusion protein, cobalt-zinc-cadmium efflux system</fullName>
    </submittedName>
</protein>
<dbReference type="InterPro" id="IPR058647">
    <property type="entry name" value="BSH_CzcB-like"/>
</dbReference>
<dbReference type="Proteomes" id="UP000185062">
    <property type="component" value="Unassembled WGS sequence"/>
</dbReference>
<dbReference type="Gene3D" id="1.10.287.470">
    <property type="entry name" value="Helix hairpin bin"/>
    <property type="match status" value="1"/>
</dbReference>
<dbReference type="RefSeq" id="WP_028461473.1">
    <property type="nucleotide sequence ID" value="NZ_FSRO01000001.1"/>
</dbReference>
<dbReference type="InterPro" id="IPR051909">
    <property type="entry name" value="MFP_Cation_Efflux"/>
</dbReference>
<dbReference type="Gene3D" id="2.40.30.170">
    <property type="match status" value="1"/>
</dbReference>
<dbReference type="STRING" id="44575.SAMN05216419_101631"/>
<dbReference type="PANTHER" id="PTHR30097:SF4">
    <property type="entry name" value="SLR6042 PROTEIN"/>
    <property type="match status" value="1"/>
</dbReference>
<dbReference type="GO" id="GO:0060003">
    <property type="term" value="P:copper ion export"/>
    <property type="evidence" value="ECO:0007669"/>
    <property type="project" value="TreeGrafter"/>
</dbReference>
<dbReference type="PROSITE" id="PS51257">
    <property type="entry name" value="PROKAR_LIPOPROTEIN"/>
    <property type="match status" value="1"/>
</dbReference>
<sequence>MKTTALIKGAALLTALFLTGCDSEKPVDSSEDEIIQSESTENEYSVTLSPNMAQRIKIGKPKLVKIVDTLKVPSHIEVNQHELARIGASVTGRIVDVPAMVGDDVKVGTTLAHISSPELTQAQLAYLRAYSQATLAQRAAERAHQLLAADVIGRAELQRRESELQVFRAELSAATDHLRMLGVGKKGVNELAKRGQILPSVSITASRDGTVIERNVAVGQVVKPADQLFLIADLATVWVIGGVPEQDVSKVSEGQQVEIQIPALNNTKITGQIIFVADTVSPEQRIVTVRTQVSNSERKLKPAMLAIMHITDAPKIHLVVPTGAVVRENNRDHVFVAQDNNQFILTPVQLGDTINGVRPILKGLDKDQSIIIDGAFHINNQRKRAGLD</sequence>
<dbReference type="Pfam" id="PF25973">
    <property type="entry name" value="BSH_CzcB"/>
    <property type="match status" value="1"/>
</dbReference>
<dbReference type="GO" id="GO:0016020">
    <property type="term" value="C:membrane"/>
    <property type="evidence" value="ECO:0007669"/>
    <property type="project" value="InterPro"/>
</dbReference>
<dbReference type="FunFam" id="2.40.30.170:FF:000010">
    <property type="entry name" value="Efflux RND transporter periplasmic adaptor subunit"/>
    <property type="match status" value="1"/>
</dbReference>
<dbReference type="eggNOG" id="COG0845">
    <property type="taxonomic scope" value="Bacteria"/>
</dbReference>
<feature type="domain" description="CzcB-like C-terminal circularly permuted SH3-like" evidence="5">
    <location>
        <begin position="319"/>
        <end position="378"/>
    </location>
</feature>
<dbReference type="NCBIfam" id="TIGR01730">
    <property type="entry name" value="RND_mfp"/>
    <property type="match status" value="1"/>
</dbReference>
<feature type="domain" description="CzcB-like barrel-sandwich hybrid" evidence="4">
    <location>
        <begin position="84"/>
        <end position="233"/>
    </location>
</feature>
<comment type="similarity">
    <text evidence="1">Belongs to the membrane fusion protein (MFP) (TC 8.A.1) family.</text>
</comment>
<dbReference type="EMBL" id="FSRO01000001">
    <property type="protein sequence ID" value="SIO17430.1"/>
    <property type="molecule type" value="Genomic_DNA"/>
</dbReference>
<dbReference type="GO" id="GO:0022857">
    <property type="term" value="F:transmembrane transporter activity"/>
    <property type="evidence" value="ECO:0007669"/>
    <property type="project" value="InterPro"/>
</dbReference>